<comment type="caution">
    <text evidence="2">The sequence shown here is derived from an EMBL/GenBank/DDBJ whole genome shotgun (WGS) entry which is preliminary data.</text>
</comment>
<organism evidence="2 3">
    <name type="scientific">Flavobacterium bernardetii</name>
    <dbReference type="NCBI Taxonomy" id="2813823"/>
    <lineage>
        <taxon>Bacteria</taxon>
        <taxon>Pseudomonadati</taxon>
        <taxon>Bacteroidota</taxon>
        <taxon>Flavobacteriia</taxon>
        <taxon>Flavobacteriales</taxon>
        <taxon>Flavobacteriaceae</taxon>
        <taxon>Flavobacterium</taxon>
    </lineage>
</organism>
<dbReference type="EMBL" id="JACRUN010000005">
    <property type="protein sequence ID" value="MBC5835220.1"/>
    <property type="molecule type" value="Genomic_DNA"/>
</dbReference>
<evidence type="ECO:0000313" key="2">
    <source>
        <dbReference type="EMBL" id="MBC5835220.1"/>
    </source>
</evidence>
<evidence type="ECO:0000313" key="3">
    <source>
        <dbReference type="Proteomes" id="UP000605990"/>
    </source>
</evidence>
<dbReference type="Pfam" id="PF11751">
    <property type="entry name" value="PorP_SprF"/>
    <property type="match status" value="1"/>
</dbReference>
<dbReference type="Proteomes" id="UP000605990">
    <property type="component" value="Unassembled WGS sequence"/>
</dbReference>
<evidence type="ECO:0000256" key="1">
    <source>
        <dbReference type="SAM" id="SignalP"/>
    </source>
</evidence>
<gene>
    <name evidence="2" type="ORF">H8R27_10010</name>
</gene>
<accession>A0ABR7IZM4</accession>
<sequence length="294" mass="32806">MKLLKKIFIALLLTSSSAFAQQESMLAFYRYQMNIVNPAYVGVDGKTIISSGVREQWTGIENAPETQTLAFGTSLGKNTGLGISMVSDKTFIEKQTFLGIDFSYKLKVSESTNVYLGIKGGGNFYNVNTAGLQTYNITSDPSLNSISSFNPNVGVGGLVKYKDLFVSLSVPRMLNTERVRNEDGFATSATDRPHFYLSSGYDIHFDDTNRYTLKPSFFLRYVNDAPISMDFNTMFNFNDVLELGGTYRTDKTFAGLFNIKISKKLTLGYAYEANSKNQIARAKNTSEFLLSFEF</sequence>
<dbReference type="NCBIfam" id="TIGR03519">
    <property type="entry name" value="T9SS_PorP_fam"/>
    <property type="match status" value="1"/>
</dbReference>
<dbReference type="RefSeq" id="WP_166128924.1">
    <property type="nucleotide sequence ID" value="NZ_JAANOQ010000006.1"/>
</dbReference>
<feature type="signal peptide" evidence="1">
    <location>
        <begin position="1"/>
        <end position="20"/>
    </location>
</feature>
<protein>
    <submittedName>
        <fullName evidence="2">Type IX secretion system membrane protein PorP/SprF</fullName>
    </submittedName>
</protein>
<proteinExistence type="predicted"/>
<keyword evidence="3" id="KW-1185">Reference proteome</keyword>
<feature type="chain" id="PRO_5047524017" evidence="1">
    <location>
        <begin position="21"/>
        <end position="294"/>
    </location>
</feature>
<keyword evidence="1" id="KW-0732">Signal</keyword>
<dbReference type="InterPro" id="IPR019861">
    <property type="entry name" value="PorP/SprF_Bacteroidetes"/>
</dbReference>
<name>A0ABR7IZM4_9FLAO</name>
<reference evidence="2 3" key="1">
    <citation type="submission" date="2020-08" db="EMBL/GenBank/DDBJ databases">
        <title>Description of novel Flavobacterium F-408 isolate.</title>
        <authorList>
            <person name="Saticioglu I.B."/>
            <person name="Duman M."/>
            <person name="Altun S."/>
        </authorList>
    </citation>
    <scope>NUCLEOTIDE SEQUENCE [LARGE SCALE GENOMIC DNA]</scope>
    <source>
        <strain evidence="2 3">F-408</strain>
    </source>
</reference>